<evidence type="ECO:0000256" key="3">
    <source>
        <dbReference type="SAM" id="MobiDB-lite"/>
    </source>
</evidence>
<evidence type="ECO:0000256" key="1">
    <source>
        <dbReference type="ARBA" id="ARBA00005771"/>
    </source>
</evidence>
<evidence type="ECO:0000313" key="6">
    <source>
        <dbReference type="Proteomes" id="UP000316598"/>
    </source>
</evidence>
<reference evidence="5 6" key="1">
    <citation type="submission" date="2019-02" db="EMBL/GenBank/DDBJ databases">
        <title>Deep-cultivation of Planctomycetes and their phenomic and genomic characterization uncovers novel biology.</title>
        <authorList>
            <person name="Wiegand S."/>
            <person name="Jogler M."/>
            <person name="Boedeker C."/>
            <person name="Pinto D."/>
            <person name="Vollmers J."/>
            <person name="Rivas-Marin E."/>
            <person name="Kohn T."/>
            <person name="Peeters S.H."/>
            <person name="Heuer A."/>
            <person name="Rast P."/>
            <person name="Oberbeckmann S."/>
            <person name="Bunk B."/>
            <person name="Jeske O."/>
            <person name="Meyerdierks A."/>
            <person name="Storesund J.E."/>
            <person name="Kallscheuer N."/>
            <person name="Luecker S."/>
            <person name="Lage O.M."/>
            <person name="Pohl T."/>
            <person name="Merkel B.J."/>
            <person name="Hornburger P."/>
            <person name="Mueller R.-W."/>
            <person name="Bruemmer F."/>
            <person name="Labrenz M."/>
            <person name="Spormann A.M."/>
            <person name="Op Den Camp H."/>
            <person name="Overmann J."/>
            <person name="Amann R."/>
            <person name="Jetten M.S.M."/>
            <person name="Mascher T."/>
            <person name="Medema M.H."/>
            <person name="Devos D.P."/>
            <person name="Kaster A.-K."/>
            <person name="Ovreas L."/>
            <person name="Rohde M."/>
            <person name="Galperin M.Y."/>
            <person name="Jogler C."/>
        </authorList>
    </citation>
    <scope>NUCLEOTIDE SEQUENCE [LARGE SCALE GENOMIC DNA]</scope>
    <source>
        <strain evidence="5 6">Pla22</strain>
    </source>
</reference>
<dbReference type="Pfam" id="PF00685">
    <property type="entry name" value="Sulfotransfer_1"/>
    <property type="match status" value="1"/>
</dbReference>
<gene>
    <name evidence="5" type="ORF">Pla22_48440</name>
</gene>
<feature type="region of interest" description="Disordered" evidence="3">
    <location>
        <begin position="284"/>
        <end position="303"/>
    </location>
</feature>
<organism evidence="5 6">
    <name type="scientific">Rubripirellula amarantea</name>
    <dbReference type="NCBI Taxonomy" id="2527999"/>
    <lineage>
        <taxon>Bacteria</taxon>
        <taxon>Pseudomonadati</taxon>
        <taxon>Planctomycetota</taxon>
        <taxon>Planctomycetia</taxon>
        <taxon>Pirellulales</taxon>
        <taxon>Pirellulaceae</taxon>
        <taxon>Rubripirellula</taxon>
    </lineage>
</organism>
<comment type="similarity">
    <text evidence="1">Belongs to the sulfotransferase 1 family.</text>
</comment>
<keyword evidence="6" id="KW-1185">Reference proteome</keyword>
<comment type="caution">
    <text evidence="5">The sequence shown here is derived from an EMBL/GenBank/DDBJ whole genome shotgun (WGS) entry which is preliminary data.</text>
</comment>
<dbReference type="AlphaFoldDB" id="A0A5C5WFL3"/>
<sequence length="303" mass="34922">MDSEPKQAPRSQPSLVKRLIQSGRYRFQTSELRHRFVSLRHRGLKPNDVFLASYPKSGNTWIRHLLAHMVTQKPTPWRGGIDQTSHSVGRHQHLPSIGTSGRLIKTHEPYRSEYKRSILFVRDGRDVAVSEYFYQKAYSKNFSVYENSFAKFLDLFLRGKTNGYRSWHRHVESWLDAADLDGNDFLVLKFEELKTDTLGCLRKMADYIGIDASDELLHEAVDHCSVKAMQQKEADFWAAKGEANRSFVRTGKSGGWRTHFTPEMERKFWQHAGSAMERCGYERIELSDAPETAPPAPDSQSVR</sequence>
<protein>
    <submittedName>
        <fullName evidence="5">Sulfotransferase domain protein</fullName>
    </submittedName>
</protein>
<name>A0A5C5WFL3_9BACT</name>
<evidence type="ECO:0000313" key="5">
    <source>
        <dbReference type="EMBL" id="TWT49646.1"/>
    </source>
</evidence>
<keyword evidence="2 5" id="KW-0808">Transferase</keyword>
<evidence type="ECO:0000259" key="4">
    <source>
        <dbReference type="Pfam" id="PF00685"/>
    </source>
</evidence>
<feature type="domain" description="Sulfotransferase" evidence="4">
    <location>
        <begin position="46"/>
        <end position="279"/>
    </location>
</feature>
<proteinExistence type="inferred from homology"/>
<accession>A0A5C5WFL3</accession>
<evidence type="ECO:0000256" key="2">
    <source>
        <dbReference type="ARBA" id="ARBA00022679"/>
    </source>
</evidence>
<dbReference type="RefSeq" id="WP_146517155.1">
    <property type="nucleotide sequence ID" value="NZ_SJPI01000003.1"/>
</dbReference>
<dbReference type="InterPro" id="IPR000863">
    <property type="entry name" value="Sulfotransferase_dom"/>
</dbReference>
<dbReference type="GO" id="GO:0008146">
    <property type="term" value="F:sulfotransferase activity"/>
    <property type="evidence" value="ECO:0007669"/>
    <property type="project" value="InterPro"/>
</dbReference>
<dbReference type="SUPFAM" id="SSF52540">
    <property type="entry name" value="P-loop containing nucleoside triphosphate hydrolases"/>
    <property type="match status" value="1"/>
</dbReference>
<dbReference type="EMBL" id="SJPI01000003">
    <property type="protein sequence ID" value="TWT49646.1"/>
    <property type="molecule type" value="Genomic_DNA"/>
</dbReference>
<dbReference type="Proteomes" id="UP000316598">
    <property type="component" value="Unassembled WGS sequence"/>
</dbReference>
<dbReference type="Gene3D" id="3.40.50.300">
    <property type="entry name" value="P-loop containing nucleotide triphosphate hydrolases"/>
    <property type="match status" value="1"/>
</dbReference>
<dbReference type="InterPro" id="IPR027417">
    <property type="entry name" value="P-loop_NTPase"/>
</dbReference>
<dbReference type="OrthoDB" id="9804504at2"/>
<dbReference type="PANTHER" id="PTHR11783">
    <property type="entry name" value="SULFOTRANSFERASE SULT"/>
    <property type="match status" value="1"/>
</dbReference>